<feature type="transmembrane region" description="Helical" evidence="1">
    <location>
        <begin position="12"/>
        <end position="35"/>
    </location>
</feature>
<dbReference type="EMBL" id="JPMV01000041">
    <property type="protein sequence ID" value="KGI79656.1"/>
    <property type="molecule type" value="Genomic_DNA"/>
</dbReference>
<dbReference type="OrthoDB" id="5198035at2"/>
<evidence type="ECO:0000256" key="1">
    <source>
        <dbReference type="SAM" id="Phobius"/>
    </source>
</evidence>
<name>A0A099D137_9ACTN</name>
<evidence type="ECO:0000313" key="4">
    <source>
        <dbReference type="Proteomes" id="UP000029737"/>
    </source>
</evidence>
<dbReference type="HOGENOM" id="CLU_2662780_0_0_11"/>
<keyword evidence="1" id="KW-0812">Transmembrane</keyword>
<evidence type="ECO:0008006" key="6">
    <source>
        <dbReference type="Google" id="ProtNLM"/>
    </source>
</evidence>
<dbReference type="EMBL" id="CP022752">
    <property type="protein sequence ID" value="ASU79825.1"/>
    <property type="molecule type" value="Genomic_DNA"/>
</dbReference>
<evidence type="ECO:0000313" key="5">
    <source>
        <dbReference type="Proteomes" id="UP000215043"/>
    </source>
</evidence>
<dbReference type="Proteomes" id="UP000215043">
    <property type="component" value="Chromosome"/>
</dbReference>
<keyword evidence="4" id="KW-1185">Reference proteome</keyword>
<feature type="transmembrane region" description="Helical" evidence="1">
    <location>
        <begin position="41"/>
        <end position="68"/>
    </location>
</feature>
<dbReference type="RefSeq" id="WP_043577931.1">
    <property type="nucleotide sequence ID" value="NZ_CP022752.1"/>
</dbReference>
<organism evidence="2 5">
    <name type="scientific">Actinopolyspora erythraea</name>
    <dbReference type="NCBI Taxonomy" id="414996"/>
    <lineage>
        <taxon>Bacteria</taxon>
        <taxon>Bacillati</taxon>
        <taxon>Actinomycetota</taxon>
        <taxon>Actinomycetes</taxon>
        <taxon>Actinopolysporales</taxon>
        <taxon>Actinopolysporaceae</taxon>
        <taxon>Actinopolyspora</taxon>
    </lineage>
</organism>
<protein>
    <recommendedName>
        <fullName evidence="6">DUF2530 domain-containing protein</fullName>
    </recommendedName>
</protein>
<reference evidence="3 4" key="1">
    <citation type="journal article" date="2014" name="PLoS ONE">
        <title>Identification and Characterization of a New Erythromycin Biosynthetic Gene Cluster in Actinopolyspora erythraea YIM90600, a Novel Erythronolide-Producing Halophilic Actinomycete Isolated from Salt Field.</title>
        <authorList>
            <person name="Chen D."/>
            <person name="Feng J."/>
            <person name="Huang L."/>
            <person name="Zhang Q."/>
            <person name="Wu J."/>
            <person name="Zhu X."/>
            <person name="Duan Y."/>
            <person name="Xu Z."/>
        </authorList>
    </citation>
    <scope>NUCLEOTIDE SEQUENCE [LARGE SCALE GENOMIC DNA]</scope>
    <source>
        <strain evidence="3 4">YIM90600</strain>
    </source>
</reference>
<gene>
    <name evidence="2" type="ORF">CDG81_17910</name>
    <name evidence="3" type="ORF">IL38_22165</name>
</gene>
<keyword evidence="1" id="KW-0472">Membrane</keyword>
<dbReference type="KEGG" id="aey:CDG81_17910"/>
<dbReference type="AlphaFoldDB" id="A0A099D137"/>
<evidence type="ECO:0000313" key="3">
    <source>
        <dbReference type="EMBL" id="KGI79656.1"/>
    </source>
</evidence>
<reference evidence="2 5" key="2">
    <citation type="submission" date="2017-08" db="EMBL/GenBank/DDBJ databases">
        <title>The complete genome sequence of moderately halophilic actinomycete Actinopolyspora erythraea YIM 90600, the producer of novel erythromycin, novel actinopolysporins A-C and tubercidin.</title>
        <authorList>
            <person name="Yin M."/>
            <person name="Tang S."/>
        </authorList>
    </citation>
    <scope>NUCLEOTIDE SEQUENCE [LARGE SCALE GENOMIC DNA]</scope>
    <source>
        <strain evidence="2 5">YIM 90600</strain>
    </source>
</reference>
<evidence type="ECO:0000313" key="2">
    <source>
        <dbReference type="EMBL" id="ASU79825.1"/>
    </source>
</evidence>
<accession>A0A099D137</accession>
<proteinExistence type="predicted"/>
<keyword evidence="1" id="KW-1133">Transmembrane helix</keyword>
<dbReference type="Proteomes" id="UP000029737">
    <property type="component" value="Unassembled WGS sequence"/>
</dbReference>
<sequence>MARELSRVSRGSALAALVAWGFVALINFVTLLFVLREVPGIDYWMLLINLLSVLLGGPMAVLYGVVLFRARQLEE</sequence>